<dbReference type="Pfam" id="PF12419">
    <property type="entry name" value="DUF3670"/>
    <property type="match status" value="1"/>
</dbReference>
<evidence type="ECO:0000259" key="4">
    <source>
        <dbReference type="PROSITE" id="PS51194"/>
    </source>
</evidence>
<dbReference type="InterPro" id="IPR049730">
    <property type="entry name" value="SNF2/RAD54-like_C"/>
</dbReference>
<evidence type="ECO:0000259" key="3">
    <source>
        <dbReference type="PROSITE" id="PS51192"/>
    </source>
</evidence>
<dbReference type="SUPFAM" id="SSF52540">
    <property type="entry name" value="P-loop containing nucleoside triphosphate hydrolases"/>
    <property type="match status" value="2"/>
</dbReference>
<dbReference type="InterPro" id="IPR038718">
    <property type="entry name" value="SNF2-like_sf"/>
</dbReference>
<dbReference type="Pfam" id="PF00271">
    <property type="entry name" value="Helicase_C"/>
    <property type="match status" value="1"/>
</dbReference>
<keyword evidence="1" id="KW-0378">Hydrolase</keyword>
<dbReference type="InterPro" id="IPR000330">
    <property type="entry name" value="SNF2_N"/>
</dbReference>
<dbReference type="EMBL" id="PFFQ01000055">
    <property type="protein sequence ID" value="PIW14863.1"/>
    <property type="molecule type" value="Genomic_DNA"/>
</dbReference>
<dbReference type="Gene3D" id="3.40.50.10810">
    <property type="entry name" value="Tandem AAA-ATPase domain"/>
    <property type="match status" value="1"/>
</dbReference>
<name>A0A2M7FZX6_9BACT</name>
<dbReference type="AlphaFoldDB" id="A0A2M7FZX6"/>
<keyword evidence="5" id="KW-0067">ATP-binding</keyword>
<dbReference type="FunFam" id="3.40.50.300:FF:000533">
    <property type="entry name" value="Helicase, Snf2 family"/>
    <property type="match status" value="1"/>
</dbReference>
<feature type="compositionally biased region" description="Basic and acidic residues" evidence="2">
    <location>
        <begin position="21"/>
        <end position="31"/>
    </location>
</feature>
<dbReference type="Pfam" id="PF00176">
    <property type="entry name" value="SNF2-rel_dom"/>
    <property type="match status" value="1"/>
</dbReference>
<gene>
    <name evidence="5" type="ORF">COW36_19625</name>
</gene>
<dbReference type="GO" id="GO:0016787">
    <property type="term" value="F:hydrolase activity"/>
    <property type="evidence" value="ECO:0007669"/>
    <property type="project" value="UniProtKB-KW"/>
</dbReference>
<proteinExistence type="predicted"/>
<dbReference type="PROSITE" id="PS51194">
    <property type="entry name" value="HELICASE_CTER"/>
    <property type="match status" value="1"/>
</dbReference>
<sequence length="994" mass="112597">MRILHAHFQAENFSIWIEQPQKKERSAKSEQHPGSLGPTDLKRQLKNLGLPSNPQAKEITLWLPSGKKAPLPSQALLGEQDKQPTELKPWRMACLEYSAQAFIPWLHSLPKHNLLEPGILIGPSLRFVQEVWRWAAQRVAEQAFLPVLENSQARWRVYFNPSERQALYLWAKAMPASLSAQTTLGPAPETVTEALLNLFVDDIVRRSAPKHRVREESVFDRWIQALQNPDPQIRHQKAELIPLKTSLEEWLLSLKTLSASQWRLGFRLLEPQVKQNWQLESYLQALQDPSLYLPLSEAWKIKAPKAKTLGTRPEELKQILLLALGQACGIYPPLQEMLAKASPQTLNLKTEQAWNFLSEAAPQLEQAGFGLLLPAWWAQPQTKALSLRASLKSPSLRGRSNLDLASLMQVEWGVALGQDTLTLKELESLAKLKQPLVQFRGEWKTFDREQLFKALNFLKQTPKEMPLQALVPLALGAAEIPLPVSEIQAQGKVKVLFEQLQGQQSFALTEIPPQFQGELRPYQTRGVSWLEFLHQWGLGACLADDMGLGKTPQTLARILKARQKTPKAPPVLLVCPTTLVGNWKREAARFTPHLKVFIHHGAERNKLSAFKKAIAHQDLVITTYGLLHRDEKFLLPLNWQGIVLDEAQGIKNAETRQSKAARSLKAQWRIALTGTPIENHVGDLWSLMDFLNPGLLGSQAAFKKYFQKPIQDLQDQESLKQLKARIEPFMLRRVKTDKTIISDLPEKLEMELFCPLTREQATLYQAQIKDLERQLKKSDGIQRKGLILSALMRFKQLCNHPAQFLGETGPLAGRSGKLQRLVEMLTEIREMNESVLIFSQFAEMGGLLQTHLQNCLAEEVLLLTGKTPKAKRDQMVDRFQSGQGPGVFILSLKAGGTGLNLTRANHVFHYDRWWNPAIENQATDRAFRIGQTRQVQVHKLICSGTVEERIAEMLQKKQELAAQTVGQGENWLTELNNQQLKALFDLNLEEALSE</sequence>
<dbReference type="Gene3D" id="3.40.50.300">
    <property type="entry name" value="P-loop containing nucleotide triphosphate hydrolases"/>
    <property type="match status" value="1"/>
</dbReference>
<accession>A0A2M7FZX6</accession>
<keyword evidence="5" id="KW-0347">Helicase</keyword>
<comment type="caution">
    <text evidence="5">The sequence shown here is derived from an EMBL/GenBank/DDBJ whole genome shotgun (WGS) entry which is preliminary data.</text>
</comment>
<evidence type="ECO:0000313" key="5">
    <source>
        <dbReference type="EMBL" id="PIW14863.1"/>
    </source>
</evidence>
<dbReference type="Proteomes" id="UP000231019">
    <property type="component" value="Unassembled WGS sequence"/>
</dbReference>
<dbReference type="SMART" id="SM00490">
    <property type="entry name" value="HELICc"/>
    <property type="match status" value="1"/>
</dbReference>
<dbReference type="InterPro" id="IPR022138">
    <property type="entry name" value="DUF3670"/>
</dbReference>
<keyword evidence="5" id="KW-0547">Nucleotide-binding</keyword>
<evidence type="ECO:0000256" key="1">
    <source>
        <dbReference type="ARBA" id="ARBA00022801"/>
    </source>
</evidence>
<organism evidence="5 6">
    <name type="scientific">bacterium (Candidatus Blackallbacteria) CG17_big_fil_post_rev_8_21_14_2_50_48_46</name>
    <dbReference type="NCBI Taxonomy" id="2014261"/>
    <lineage>
        <taxon>Bacteria</taxon>
        <taxon>Candidatus Blackallbacteria</taxon>
    </lineage>
</organism>
<evidence type="ECO:0000313" key="6">
    <source>
        <dbReference type="Proteomes" id="UP000231019"/>
    </source>
</evidence>
<protein>
    <submittedName>
        <fullName evidence="5">ATP-dependent helicase</fullName>
    </submittedName>
</protein>
<dbReference type="GO" id="GO:0004386">
    <property type="term" value="F:helicase activity"/>
    <property type="evidence" value="ECO:0007669"/>
    <property type="project" value="UniProtKB-KW"/>
</dbReference>
<dbReference type="PROSITE" id="PS51192">
    <property type="entry name" value="HELICASE_ATP_BIND_1"/>
    <property type="match status" value="1"/>
</dbReference>
<evidence type="ECO:0000256" key="2">
    <source>
        <dbReference type="SAM" id="MobiDB-lite"/>
    </source>
</evidence>
<dbReference type="PANTHER" id="PTHR10799">
    <property type="entry name" value="SNF2/RAD54 HELICASE FAMILY"/>
    <property type="match status" value="1"/>
</dbReference>
<dbReference type="InterPro" id="IPR014001">
    <property type="entry name" value="Helicase_ATP-bd"/>
</dbReference>
<dbReference type="CDD" id="cd18012">
    <property type="entry name" value="DEXQc_arch_SWI2_SNF2"/>
    <property type="match status" value="1"/>
</dbReference>
<dbReference type="InterPro" id="IPR001650">
    <property type="entry name" value="Helicase_C-like"/>
</dbReference>
<feature type="domain" description="Helicase ATP-binding" evidence="3">
    <location>
        <begin position="531"/>
        <end position="694"/>
    </location>
</feature>
<dbReference type="InterPro" id="IPR027417">
    <property type="entry name" value="P-loop_NTPase"/>
</dbReference>
<dbReference type="SMART" id="SM00487">
    <property type="entry name" value="DEXDc"/>
    <property type="match status" value="1"/>
</dbReference>
<dbReference type="GO" id="GO:0005524">
    <property type="term" value="F:ATP binding"/>
    <property type="evidence" value="ECO:0007669"/>
    <property type="project" value="InterPro"/>
</dbReference>
<feature type="region of interest" description="Disordered" evidence="2">
    <location>
        <begin position="21"/>
        <end position="52"/>
    </location>
</feature>
<feature type="domain" description="Helicase C-terminal" evidence="4">
    <location>
        <begin position="820"/>
        <end position="976"/>
    </location>
</feature>
<reference evidence="5 6" key="1">
    <citation type="submission" date="2017-09" db="EMBL/GenBank/DDBJ databases">
        <title>Depth-based differentiation of microbial function through sediment-hosted aquifers and enrichment of novel symbionts in the deep terrestrial subsurface.</title>
        <authorList>
            <person name="Probst A.J."/>
            <person name="Ladd B."/>
            <person name="Jarett J.K."/>
            <person name="Geller-Mcgrath D.E."/>
            <person name="Sieber C.M."/>
            <person name="Emerson J.B."/>
            <person name="Anantharaman K."/>
            <person name="Thomas B.C."/>
            <person name="Malmstrom R."/>
            <person name="Stieglmeier M."/>
            <person name="Klingl A."/>
            <person name="Woyke T."/>
            <person name="Ryan C.M."/>
            <person name="Banfield J.F."/>
        </authorList>
    </citation>
    <scope>NUCLEOTIDE SEQUENCE [LARGE SCALE GENOMIC DNA]</scope>
    <source>
        <strain evidence="5">CG17_big_fil_post_rev_8_21_14_2_50_48_46</strain>
    </source>
</reference>
<dbReference type="CDD" id="cd18793">
    <property type="entry name" value="SF2_C_SNF"/>
    <property type="match status" value="1"/>
</dbReference>